<evidence type="ECO:0000256" key="1">
    <source>
        <dbReference type="SAM" id="MobiDB-lite"/>
    </source>
</evidence>
<dbReference type="OrthoDB" id="2472181at2"/>
<feature type="domain" description="AMP-dependent synthetase/ligase" evidence="2">
    <location>
        <begin position="13"/>
        <end position="367"/>
    </location>
</feature>
<dbReference type="Pfam" id="PF00501">
    <property type="entry name" value="AMP-binding"/>
    <property type="match status" value="1"/>
</dbReference>
<evidence type="ECO:0000313" key="5">
    <source>
        <dbReference type="EMBL" id="QEV64386.1"/>
    </source>
</evidence>
<name>A0A5P2XPF2_STRST</name>
<evidence type="ECO:0000259" key="3">
    <source>
        <dbReference type="Pfam" id="PF13193"/>
    </source>
</evidence>
<dbReference type="InterPro" id="IPR000873">
    <property type="entry name" value="AMP-dep_synth/lig_dom"/>
</dbReference>
<dbReference type="Pfam" id="PF13193">
    <property type="entry name" value="AMP-binding_C"/>
    <property type="match status" value="1"/>
</dbReference>
<gene>
    <name evidence="5" type="ORF">CP982_00950</name>
    <name evidence="4" type="ORF">FHS40_008024</name>
</gene>
<sequence>MTSTLLHHLVDAGARAWPAKPALSDSRRLVTHAELAAWTRELADLLYAAGLRRGDRMVIALPTGVLVPALAFAASRLGAAFSIVHEQVRGVPLDHVLDDCHPALVVSDDPTALHAARERGLGAIAPETLEDAGPTGPGPDGTRRPAPAPDRTEPLAVDALCLIYTSGTTSAPKAVVSTHAQALFALDAIQSVLRYRPDDTVYCPLPPSFDYGLYQVFLGVLSGAHVRLGDAADSGPALLRRLLECEATVLPLVPSLGDTLAWLLGRASGRRPPLRLLTNTGAALSAATLARLRETLPAARIHLMFGLTECKRATIMPADGDLERPGSCGLPLPGTEVVALDEDGGELPPGSVGELAVRGPNVMAGYWRRPELTARRFPRRHGLFPELRTGDYGWTDPDGYVYFDGRRDDLYKQRGFRVSATEVEAAARRVPGVAGAAVLPPADGHAAELVVVTALEPPEVIGLLREQIEPAKIPPRCTVVADLPLNGNGKVDRRALADRIGRRTDPADAN</sequence>
<proteinExistence type="predicted"/>
<dbReference type="SUPFAM" id="SSF56801">
    <property type="entry name" value="Acetyl-CoA synthetase-like"/>
    <property type="match status" value="1"/>
</dbReference>
<feature type="domain" description="AMP-binding enzyme C-terminal" evidence="3">
    <location>
        <begin position="422"/>
        <end position="490"/>
    </location>
</feature>
<dbReference type="PROSITE" id="PS00455">
    <property type="entry name" value="AMP_BINDING"/>
    <property type="match status" value="1"/>
</dbReference>
<dbReference type="AlphaFoldDB" id="A0A5P2XPF2"/>
<evidence type="ECO:0000259" key="2">
    <source>
        <dbReference type="Pfam" id="PF00501"/>
    </source>
</evidence>
<dbReference type="PANTHER" id="PTHR43767">
    <property type="entry name" value="LONG-CHAIN-FATTY-ACID--COA LIGASE"/>
    <property type="match status" value="1"/>
</dbReference>
<accession>A0A5P2XPF2</accession>
<dbReference type="EMBL" id="JACHJD010000021">
    <property type="protein sequence ID" value="MBB5108898.1"/>
    <property type="molecule type" value="Genomic_DNA"/>
</dbReference>
<dbReference type="PANTHER" id="PTHR43767:SF1">
    <property type="entry name" value="NONRIBOSOMAL PEPTIDE SYNTHASE PES1 (EUROFUNG)-RELATED"/>
    <property type="match status" value="1"/>
</dbReference>
<dbReference type="Proteomes" id="UP000549009">
    <property type="component" value="Unassembled WGS sequence"/>
</dbReference>
<organism evidence="5 6">
    <name type="scientific">Streptomyces spectabilis</name>
    <dbReference type="NCBI Taxonomy" id="68270"/>
    <lineage>
        <taxon>Bacteria</taxon>
        <taxon>Bacillati</taxon>
        <taxon>Actinomycetota</taxon>
        <taxon>Actinomycetes</taxon>
        <taxon>Kitasatosporales</taxon>
        <taxon>Streptomycetaceae</taxon>
        <taxon>Streptomyces</taxon>
    </lineage>
</organism>
<feature type="region of interest" description="Disordered" evidence="1">
    <location>
        <begin position="124"/>
        <end position="150"/>
    </location>
</feature>
<dbReference type="InterPro" id="IPR050237">
    <property type="entry name" value="ATP-dep_AMP-bd_enzyme"/>
</dbReference>
<dbReference type="InterPro" id="IPR042099">
    <property type="entry name" value="ANL_N_sf"/>
</dbReference>
<dbReference type="Proteomes" id="UP000326505">
    <property type="component" value="Chromosome"/>
</dbReference>
<dbReference type="RefSeq" id="WP_150508686.1">
    <property type="nucleotide sequence ID" value="NZ_BMSQ01000017.1"/>
</dbReference>
<dbReference type="InterPro" id="IPR025110">
    <property type="entry name" value="AMP-bd_C"/>
</dbReference>
<evidence type="ECO:0000313" key="7">
    <source>
        <dbReference type="Proteomes" id="UP000549009"/>
    </source>
</evidence>
<keyword evidence="7" id="KW-1185">Reference proteome</keyword>
<dbReference type="Gene3D" id="3.40.50.12780">
    <property type="entry name" value="N-terminal domain of ligase-like"/>
    <property type="match status" value="1"/>
</dbReference>
<dbReference type="InterPro" id="IPR020845">
    <property type="entry name" value="AMP-binding_CS"/>
</dbReference>
<evidence type="ECO:0000313" key="6">
    <source>
        <dbReference type="Proteomes" id="UP000326505"/>
    </source>
</evidence>
<evidence type="ECO:0000313" key="4">
    <source>
        <dbReference type="EMBL" id="MBB5108898.1"/>
    </source>
</evidence>
<reference evidence="4 7" key="2">
    <citation type="submission" date="2020-08" db="EMBL/GenBank/DDBJ databases">
        <title>Genomic Encyclopedia of Type Strains, Phase III (KMG-III): the genomes of soil and plant-associated and newly described type strains.</title>
        <authorList>
            <person name="Whitman W."/>
        </authorList>
    </citation>
    <scope>NUCLEOTIDE SEQUENCE [LARGE SCALE GENOMIC DNA]</scope>
    <source>
        <strain evidence="4 7">CECT 3146</strain>
    </source>
</reference>
<reference evidence="5 6" key="1">
    <citation type="submission" date="2017-09" db="EMBL/GenBank/DDBJ databases">
        <authorList>
            <person name="Lee N."/>
            <person name="Cho B.-K."/>
        </authorList>
    </citation>
    <scope>NUCLEOTIDE SEQUENCE [LARGE SCALE GENOMIC DNA]</scope>
    <source>
        <strain evidence="5 6">ATCC 27465</strain>
    </source>
</reference>
<dbReference type="InterPro" id="IPR045851">
    <property type="entry name" value="AMP-bd_C_sf"/>
</dbReference>
<dbReference type="Gene3D" id="3.30.300.30">
    <property type="match status" value="1"/>
</dbReference>
<dbReference type="GO" id="GO:0016878">
    <property type="term" value="F:acid-thiol ligase activity"/>
    <property type="evidence" value="ECO:0007669"/>
    <property type="project" value="UniProtKB-ARBA"/>
</dbReference>
<protein>
    <submittedName>
        <fullName evidence="4">Acyl-CoA synthetase (AMP-forming)/AMP-acid ligase II</fullName>
    </submittedName>
    <submittedName>
        <fullName evidence="5">Long-chain fatty acid--CoA ligase</fullName>
    </submittedName>
</protein>
<keyword evidence="5" id="KW-0436">Ligase</keyword>
<dbReference type="KEGG" id="sspb:CP982_00950"/>
<dbReference type="EMBL" id="CP023690">
    <property type="protein sequence ID" value="QEV64386.1"/>
    <property type="molecule type" value="Genomic_DNA"/>
</dbReference>